<proteinExistence type="predicted"/>
<feature type="domain" description="Citrate transporter-like" evidence="8">
    <location>
        <begin position="17"/>
        <end position="358"/>
    </location>
</feature>
<feature type="transmembrane region" description="Helical" evidence="7">
    <location>
        <begin position="309"/>
        <end position="328"/>
    </location>
</feature>
<evidence type="ECO:0000256" key="4">
    <source>
        <dbReference type="ARBA" id="ARBA00022737"/>
    </source>
</evidence>
<protein>
    <submittedName>
        <fullName evidence="9">SLC13 family permease</fullName>
    </submittedName>
</protein>
<name>A0ABV1DE80_9FIRM</name>
<keyword evidence="4" id="KW-0677">Repeat</keyword>
<evidence type="ECO:0000256" key="3">
    <source>
        <dbReference type="ARBA" id="ARBA00022692"/>
    </source>
</evidence>
<dbReference type="Proteomes" id="UP001454086">
    <property type="component" value="Unassembled WGS sequence"/>
</dbReference>
<feature type="transmembrane region" description="Helical" evidence="7">
    <location>
        <begin position="393"/>
        <end position="412"/>
    </location>
</feature>
<dbReference type="RefSeq" id="WP_008719771.1">
    <property type="nucleotide sequence ID" value="NZ_JBBMFM010000207.1"/>
</dbReference>
<accession>A0ABV1DE80</accession>
<dbReference type="Pfam" id="PF03600">
    <property type="entry name" value="CitMHS"/>
    <property type="match status" value="1"/>
</dbReference>
<feature type="transmembrane region" description="Helical" evidence="7">
    <location>
        <begin position="274"/>
        <end position="297"/>
    </location>
</feature>
<evidence type="ECO:0000256" key="7">
    <source>
        <dbReference type="SAM" id="Phobius"/>
    </source>
</evidence>
<evidence type="ECO:0000256" key="1">
    <source>
        <dbReference type="ARBA" id="ARBA00004141"/>
    </source>
</evidence>
<keyword evidence="6 7" id="KW-0472">Membrane</keyword>
<evidence type="ECO:0000256" key="2">
    <source>
        <dbReference type="ARBA" id="ARBA00022448"/>
    </source>
</evidence>
<dbReference type="CDD" id="cd01115">
    <property type="entry name" value="SLC13_permease"/>
    <property type="match status" value="1"/>
</dbReference>
<keyword evidence="2" id="KW-0813">Transport</keyword>
<evidence type="ECO:0000256" key="6">
    <source>
        <dbReference type="ARBA" id="ARBA00023136"/>
    </source>
</evidence>
<dbReference type="EMBL" id="JBBMFM010000207">
    <property type="protein sequence ID" value="MEQ2428689.1"/>
    <property type="molecule type" value="Genomic_DNA"/>
</dbReference>
<feature type="transmembrane region" description="Helical" evidence="7">
    <location>
        <begin position="136"/>
        <end position="161"/>
    </location>
</feature>
<evidence type="ECO:0000313" key="10">
    <source>
        <dbReference type="Proteomes" id="UP001454086"/>
    </source>
</evidence>
<feature type="transmembrane region" description="Helical" evidence="7">
    <location>
        <begin position="340"/>
        <end position="366"/>
    </location>
</feature>
<comment type="caution">
    <text evidence="9">The sequence shown here is derived from an EMBL/GenBank/DDBJ whole genome shotgun (WGS) entry which is preliminary data.</text>
</comment>
<dbReference type="PANTHER" id="PTHR43652:SF2">
    <property type="entry name" value="BASIC AMINO ACID ANTIPORTER YFCC-RELATED"/>
    <property type="match status" value="1"/>
</dbReference>
<evidence type="ECO:0000259" key="8">
    <source>
        <dbReference type="Pfam" id="PF03600"/>
    </source>
</evidence>
<feature type="transmembrane region" description="Helical" evidence="7">
    <location>
        <begin position="222"/>
        <end position="238"/>
    </location>
</feature>
<feature type="transmembrane region" description="Helical" evidence="7">
    <location>
        <begin position="57"/>
        <end position="79"/>
    </location>
</feature>
<feature type="transmembrane region" description="Helical" evidence="7">
    <location>
        <begin position="244"/>
        <end position="262"/>
    </location>
</feature>
<reference evidence="9 10" key="1">
    <citation type="submission" date="2024-03" db="EMBL/GenBank/DDBJ databases">
        <title>Human intestinal bacterial collection.</title>
        <authorList>
            <person name="Pauvert C."/>
            <person name="Hitch T.C.A."/>
            <person name="Clavel T."/>
        </authorList>
    </citation>
    <scope>NUCLEOTIDE SEQUENCE [LARGE SCALE GENOMIC DNA]</scope>
    <source>
        <strain evidence="9 10">CLA-SR-H021</strain>
    </source>
</reference>
<organism evidence="9 10">
    <name type="scientific">Enterocloster hominis</name>
    <name type="common">ex Hitch et al. 2024</name>
    <dbReference type="NCBI Taxonomy" id="1917870"/>
    <lineage>
        <taxon>Bacteria</taxon>
        <taxon>Bacillati</taxon>
        <taxon>Bacillota</taxon>
        <taxon>Clostridia</taxon>
        <taxon>Lachnospirales</taxon>
        <taxon>Lachnospiraceae</taxon>
        <taxon>Enterocloster</taxon>
    </lineage>
</organism>
<dbReference type="InterPro" id="IPR051679">
    <property type="entry name" value="DASS-Related_Transporters"/>
</dbReference>
<gene>
    <name evidence="9" type="ORF">WMQ36_27390</name>
</gene>
<evidence type="ECO:0000313" key="9">
    <source>
        <dbReference type="EMBL" id="MEQ2428689.1"/>
    </source>
</evidence>
<keyword evidence="5 7" id="KW-1133">Transmembrane helix</keyword>
<comment type="subcellular location">
    <subcellularLocation>
        <location evidence="1">Membrane</location>
        <topology evidence="1">Multi-pass membrane protein</topology>
    </subcellularLocation>
</comment>
<keyword evidence="10" id="KW-1185">Reference proteome</keyword>
<sequence>MSFEAILACLIFAATVILLISQKMNMVMLGALIPAVLATFGLIKPDSAYMEFGNTTVVFFMGLVVVGEAFFKTGLAGYIGGKIIGLLGRTEKGLILGTGIVAGGLSAFLNDTGSTACLMPIVSSMAEKAHVQKSKLLMALAYFCSLGGTITLVGTTPHIVANGILKENNLRELGFFEYTKVGLPLLIVGMLYMCFVGIKLLPAKDIEIKGGDRESNNDPKKMITVGVIFVGVLVAMATNLVPMHVAGVFGAILVVLTGCISMEEAVKSFPVSTIFIIGGIFPLSKALVSTGAAEFLVTKLSPMLQGMPPVILLGGITFLMLLATQFFMNSSATVLMLPIALMLCEAAGINPLAGAMAVSVSASGVFTTPFGTGPNLLVWEAGGYTVQDYFKCGLPLCIIFGIVTTILCAVFYL</sequence>
<feature type="transmembrane region" description="Helical" evidence="7">
    <location>
        <begin position="181"/>
        <end position="201"/>
    </location>
</feature>
<dbReference type="PANTHER" id="PTHR43652">
    <property type="entry name" value="BASIC AMINO ACID ANTIPORTER YFCC-RELATED"/>
    <property type="match status" value="1"/>
</dbReference>
<evidence type="ECO:0000256" key="5">
    <source>
        <dbReference type="ARBA" id="ARBA00022989"/>
    </source>
</evidence>
<dbReference type="InterPro" id="IPR004680">
    <property type="entry name" value="Cit_transptr-like_dom"/>
</dbReference>
<keyword evidence="3 7" id="KW-0812">Transmembrane</keyword>